<keyword evidence="4" id="KW-1185">Reference proteome</keyword>
<keyword evidence="2" id="KW-0812">Transmembrane</keyword>
<sequence length="676" mass="77235">MKKMLINEKSKRSREIDNVKNLELSKKKAEKIFSPGLAVAILSTITFLLFISLIGLGLFVFFKIIRKKKYDSEVPDFMGMSFFSSMENSKTLKKNSNSKKRNKPNKNFSLSDFDFIDALILSMSKPRKAKKQYIPKLEDEIKLDVGDNVKIFLVYDDGWAMGKNYTKDVEGAFPFSCLVSGISRSDLEKSDYSFYKNNSESTKSFKENKSSEIKNDNTIIDFNVEDRSDPKLSSKNQSTNYVPYEAYNPQKNNSNYSEFKNQTYIKDNLSSPKKPINHLKSSEYFSTAQTDKNTTNSNKTSNTNKNAIYHNFNGDKNSNFGLIKPFIDKKNVNDITPNFKNINIEYIKNENGNFSIENRIKPENKFDKLNCDEEENTELNPNTTYFSFADNNIKNKNSRESENSKKSPKSENKKSETGYNCINSPIFAQDNSRKGSVSPKYELRKKNISLKIKKKRKSVPISGIKIKKESSDSIDEILSPFSTNSAVLDLNLFGEYNKELFLSNSAMKKTPESTNGKSKLHINSNINPESQNRHIRNTSVKKKRGLSTRIDKSKDISSKKVDMKYTNNFRSINVLNGSKSPKRSLANSNFSIDFTPNHGENSRQRKIINFSNISLFSLFENKSKVSKTKLKEEYESNNCKNELPDQSGITIHNSNDLISMPEAKTRAILLSTLDEF</sequence>
<reference evidence="4" key="1">
    <citation type="submission" date="2017-01" db="EMBL/GenBank/DDBJ databases">
        <authorList>
            <person name="Wang Y."/>
            <person name="White M."/>
            <person name="Kvist S."/>
            <person name="Moncalvo J.-M."/>
        </authorList>
    </citation>
    <scope>NUCLEOTIDE SEQUENCE [LARGE SCALE GENOMIC DNA]</scope>
    <source>
        <strain evidence="4">ID-206-W2</strain>
    </source>
</reference>
<feature type="region of interest" description="Disordered" evidence="1">
    <location>
        <begin position="508"/>
        <end position="530"/>
    </location>
</feature>
<keyword evidence="2" id="KW-1133">Transmembrane helix</keyword>
<feature type="region of interest" description="Disordered" evidence="1">
    <location>
        <begin position="224"/>
        <end position="255"/>
    </location>
</feature>
<dbReference type="InterPro" id="IPR036028">
    <property type="entry name" value="SH3-like_dom_sf"/>
</dbReference>
<dbReference type="EMBL" id="LSSM01003069">
    <property type="protein sequence ID" value="OMJ19214.1"/>
    <property type="molecule type" value="Genomic_DNA"/>
</dbReference>
<dbReference type="Proteomes" id="UP000187429">
    <property type="component" value="Unassembled WGS sequence"/>
</dbReference>
<accession>A0A1R1XXD0</accession>
<feature type="compositionally biased region" description="Basic and acidic residues" evidence="1">
    <location>
        <begin position="397"/>
        <end position="416"/>
    </location>
</feature>
<feature type="region of interest" description="Disordered" evidence="1">
    <location>
        <begin position="380"/>
        <end position="440"/>
    </location>
</feature>
<feature type="transmembrane region" description="Helical" evidence="2">
    <location>
        <begin position="36"/>
        <end position="62"/>
    </location>
</feature>
<dbReference type="Gene3D" id="2.30.30.40">
    <property type="entry name" value="SH3 Domains"/>
    <property type="match status" value="1"/>
</dbReference>
<dbReference type="OrthoDB" id="5340910at2759"/>
<name>A0A1R1XXD0_9FUNG</name>
<evidence type="ECO:0000256" key="1">
    <source>
        <dbReference type="SAM" id="MobiDB-lite"/>
    </source>
</evidence>
<gene>
    <name evidence="3" type="ORF">AYI69_g6723</name>
</gene>
<evidence type="ECO:0008006" key="5">
    <source>
        <dbReference type="Google" id="ProtNLM"/>
    </source>
</evidence>
<dbReference type="SUPFAM" id="SSF50044">
    <property type="entry name" value="SH3-domain"/>
    <property type="match status" value="1"/>
</dbReference>
<evidence type="ECO:0000313" key="4">
    <source>
        <dbReference type="Proteomes" id="UP000187429"/>
    </source>
</evidence>
<evidence type="ECO:0000313" key="3">
    <source>
        <dbReference type="EMBL" id="OMJ19214.1"/>
    </source>
</evidence>
<organism evidence="3 4">
    <name type="scientific">Smittium culicis</name>
    <dbReference type="NCBI Taxonomy" id="133412"/>
    <lineage>
        <taxon>Eukaryota</taxon>
        <taxon>Fungi</taxon>
        <taxon>Fungi incertae sedis</taxon>
        <taxon>Zoopagomycota</taxon>
        <taxon>Kickxellomycotina</taxon>
        <taxon>Harpellomycetes</taxon>
        <taxon>Harpellales</taxon>
        <taxon>Legeriomycetaceae</taxon>
        <taxon>Smittium</taxon>
    </lineage>
</organism>
<protein>
    <recommendedName>
        <fullName evidence="5">SH3 domain-containing protein</fullName>
    </recommendedName>
</protein>
<comment type="caution">
    <text evidence="3">The sequence shown here is derived from an EMBL/GenBank/DDBJ whole genome shotgun (WGS) entry which is preliminary data.</text>
</comment>
<proteinExistence type="predicted"/>
<keyword evidence="2" id="KW-0472">Membrane</keyword>
<evidence type="ECO:0000256" key="2">
    <source>
        <dbReference type="SAM" id="Phobius"/>
    </source>
</evidence>
<dbReference type="AlphaFoldDB" id="A0A1R1XXD0"/>